<proteinExistence type="predicted"/>
<feature type="non-terminal residue" evidence="1">
    <location>
        <position position="1"/>
    </location>
</feature>
<gene>
    <name evidence="1" type="ORF">HaLaN_20911</name>
</gene>
<dbReference type="Proteomes" id="UP000485058">
    <property type="component" value="Unassembled WGS sequence"/>
</dbReference>
<keyword evidence="2" id="KW-1185">Reference proteome</keyword>
<name>A0A699ZX98_HAELA</name>
<evidence type="ECO:0000313" key="2">
    <source>
        <dbReference type="Proteomes" id="UP000485058"/>
    </source>
</evidence>
<dbReference type="AlphaFoldDB" id="A0A699ZX98"/>
<reference evidence="1 2" key="1">
    <citation type="submission" date="2020-02" db="EMBL/GenBank/DDBJ databases">
        <title>Draft genome sequence of Haematococcus lacustris strain NIES-144.</title>
        <authorList>
            <person name="Morimoto D."/>
            <person name="Nakagawa S."/>
            <person name="Yoshida T."/>
            <person name="Sawayama S."/>
        </authorList>
    </citation>
    <scope>NUCLEOTIDE SEQUENCE [LARGE SCALE GENOMIC DNA]</scope>
    <source>
        <strain evidence="1 2">NIES-144</strain>
    </source>
</reference>
<comment type="caution">
    <text evidence="1">The sequence shown here is derived from an EMBL/GenBank/DDBJ whole genome shotgun (WGS) entry which is preliminary data.</text>
</comment>
<evidence type="ECO:0000313" key="1">
    <source>
        <dbReference type="EMBL" id="GFH23314.1"/>
    </source>
</evidence>
<feature type="non-terminal residue" evidence="1">
    <location>
        <position position="17"/>
    </location>
</feature>
<organism evidence="1 2">
    <name type="scientific">Haematococcus lacustris</name>
    <name type="common">Green alga</name>
    <name type="synonym">Haematococcus pluvialis</name>
    <dbReference type="NCBI Taxonomy" id="44745"/>
    <lineage>
        <taxon>Eukaryota</taxon>
        <taxon>Viridiplantae</taxon>
        <taxon>Chlorophyta</taxon>
        <taxon>core chlorophytes</taxon>
        <taxon>Chlorophyceae</taxon>
        <taxon>CS clade</taxon>
        <taxon>Chlamydomonadales</taxon>
        <taxon>Haematococcaceae</taxon>
        <taxon>Haematococcus</taxon>
    </lineage>
</organism>
<dbReference type="EMBL" id="BLLF01002244">
    <property type="protein sequence ID" value="GFH23314.1"/>
    <property type="molecule type" value="Genomic_DNA"/>
</dbReference>
<accession>A0A699ZX98</accession>
<protein>
    <submittedName>
        <fullName evidence="1">Uncharacterized protein</fullName>
    </submittedName>
</protein>
<sequence>MLQNCTPEYFASTLTVL</sequence>